<keyword evidence="1" id="KW-0378">Hydrolase</keyword>
<dbReference type="Pfam" id="PF00702">
    <property type="entry name" value="Hydrolase"/>
    <property type="match status" value="1"/>
</dbReference>
<dbReference type="CDD" id="cd02603">
    <property type="entry name" value="HAD_sEH-N_like"/>
    <property type="match status" value="1"/>
</dbReference>
<dbReference type="Gene3D" id="3.40.50.1000">
    <property type="entry name" value="HAD superfamily/HAD-like"/>
    <property type="match status" value="1"/>
</dbReference>
<dbReference type="SUPFAM" id="SSF56784">
    <property type="entry name" value="HAD-like"/>
    <property type="match status" value="1"/>
</dbReference>
<dbReference type="SFLD" id="SFLDG01129">
    <property type="entry name" value="C1.5:_HAD__Beta-PGM__Phosphata"/>
    <property type="match status" value="1"/>
</dbReference>
<evidence type="ECO:0000313" key="2">
    <source>
        <dbReference type="Proteomes" id="UP001201812"/>
    </source>
</evidence>
<accession>A0AAD4NG08</accession>
<dbReference type="InterPro" id="IPR023214">
    <property type="entry name" value="HAD_sf"/>
</dbReference>
<dbReference type="InterPro" id="IPR052898">
    <property type="entry name" value="ACAD10-like"/>
</dbReference>
<dbReference type="PANTHER" id="PTHR47829">
    <property type="entry name" value="HYDROLASE, PUTATIVE (AFU_ORTHOLOGUE AFUA_1G12880)-RELATED"/>
    <property type="match status" value="1"/>
</dbReference>
<gene>
    <name evidence="1" type="ORF">DdX_04036</name>
</gene>
<proteinExistence type="predicted"/>
<dbReference type="AlphaFoldDB" id="A0AAD4NG08"/>
<sequence>MLIDMEPRKKFKAVLFDMGGVLFRYKDPSAYDRLMMASLNNREIAKGLQNFDHGILSVSELKHLLREVMPGLPENVDDIENAKVENHAILNHDILRIVTTLRQHGLKAAIVTNNGYWTPKKERTVLISDTSNFDLVIESCKLGMRKPHPEIYRFAANQLRLKPQDCIFVDDMELNCRGAADAGMTPIFIKNGKDDCRSVIIQLEHLLDIPLLENLEVVTQSAEIPIQIYLGNSVNYSRK</sequence>
<dbReference type="InterPro" id="IPR006439">
    <property type="entry name" value="HAD-SF_hydro_IA"/>
</dbReference>
<dbReference type="EMBL" id="JAKKPZ010000003">
    <property type="protein sequence ID" value="KAI1723857.1"/>
    <property type="molecule type" value="Genomic_DNA"/>
</dbReference>
<comment type="caution">
    <text evidence="1">The sequence shown here is derived from an EMBL/GenBank/DDBJ whole genome shotgun (WGS) entry which is preliminary data.</text>
</comment>
<name>A0AAD4NG08_9BILA</name>
<dbReference type="GO" id="GO:0016787">
    <property type="term" value="F:hydrolase activity"/>
    <property type="evidence" value="ECO:0007669"/>
    <property type="project" value="UniProtKB-KW"/>
</dbReference>
<organism evidence="1 2">
    <name type="scientific">Ditylenchus destructor</name>
    <dbReference type="NCBI Taxonomy" id="166010"/>
    <lineage>
        <taxon>Eukaryota</taxon>
        <taxon>Metazoa</taxon>
        <taxon>Ecdysozoa</taxon>
        <taxon>Nematoda</taxon>
        <taxon>Chromadorea</taxon>
        <taxon>Rhabditida</taxon>
        <taxon>Tylenchina</taxon>
        <taxon>Tylenchomorpha</taxon>
        <taxon>Sphaerularioidea</taxon>
        <taxon>Anguinidae</taxon>
        <taxon>Anguininae</taxon>
        <taxon>Ditylenchus</taxon>
    </lineage>
</organism>
<protein>
    <submittedName>
        <fullName evidence="1">Haloacid dehalogenase-like hydrolase domain-containing protein</fullName>
    </submittedName>
</protein>
<dbReference type="SFLD" id="SFLDS00003">
    <property type="entry name" value="Haloacid_Dehalogenase"/>
    <property type="match status" value="1"/>
</dbReference>
<dbReference type="Proteomes" id="UP001201812">
    <property type="component" value="Unassembled WGS sequence"/>
</dbReference>
<dbReference type="PRINTS" id="PR00413">
    <property type="entry name" value="HADHALOGNASE"/>
</dbReference>
<dbReference type="InterPro" id="IPR036412">
    <property type="entry name" value="HAD-like_sf"/>
</dbReference>
<dbReference type="NCBIfam" id="TIGR01509">
    <property type="entry name" value="HAD-SF-IA-v3"/>
    <property type="match status" value="1"/>
</dbReference>
<dbReference type="PANTHER" id="PTHR47829:SF1">
    <property type="entry name" value="HAD FAMILY PHOSPHATASE"/>
    <property type="match status" value="1"/>
</dbReference>
<evidence type="ECO:0000313" key="1">
    <source>
        <dbReference type="EMBL" id="KAI1723857.1"/>
    </source>
</evidence>
<reference evidence="1" key="1">
    <citation type="submission" date="2022-01" db="EMBL/GenBank/DDBJ databases">
        <title>Genome Sequence Resource for Two Populations of Ditylenchus destructor, the Migratory Endoparasitic Phytonematode.</title>
        <authorList>
            <person name="Zhang H."/>
            <person name="Lin R."/>
            <person name="Xie B."/>
        </authorList>
    </citation>
    <scope>NUCLEOTIDE SEQUENCE</scope>
    <source>
        <strain evidence="1">BazhouSP</strain>
    </source>
</reference>
<keyword evidence="2" id="KW-1185">Reference proteome</keyword>